<dbReference type="GO" id="GO:0009267">
    <property type="term" value="P:cellular response to starvation"/>
    <property type="evidence" value="ECO:0007669"/>
    <property type="project" value="TreeGrafter"/>
</dbReference>
<evidence type="ECO:0000256" key="1">
    <source>
        <dbReference type="ARBA" id="ARBA00009257"/>
    </source>
</evidence>
<dbReference type="PANTHER" id="PTHR12848:SF16">
    <property type="entry name" value="REGULATORY-ASSOCIATED PROTEIN OF MTOR"/>
    <property type="match status" value="1"/>
</dbReference>
<name>A0A5J4YRC8_PORPP</name>
<gene>
    <name evidence="6" type="ORF">FVE85_4006</name>
</gene>
<proteinExistence type="inferred from homology"/>
<dbReference type="GO" id="GO:0031931">
    <property type="term" value="C:TORC1 complex"/>
    <property type="evidence" value="ECO:0007669"/>
    <property type="project" value="InterPro"/>
</dbReference>
<reference evidence="7" key="1">
    <citation type="journal article" date="2019" name="Nat. Commun.">
        <title>Expansion of phycobilisome linker gene families in mesophilic red algae.</title>
        <authorList>
            <person name="Lee J."/>
            <person name="Kim D."/>
            <person name="Bhattacharya D."/>
            <person name="Yoon H.S."/>
        </authorList>
    </citation>
    <scope>NUCLEOTIDE SEQUENCE [LARGE SCALE GENOMIC DNA]</scope>
    <source>
        <strain evidence="7">CCMP 1328</strain>
    </source>
</reference>
<dbReference type="GO" id="GO:0030307">
    <property type="term" value="P:positive regulation of cell growth"/>
    <property type="evidence" value="ECO:0007669"/>
    <property type="project" value="TreeGrafter"/>
</dbReference>
<keyword evidence="2" id="KW-0853">WD repeat</keyword>
<feature type="region of interest" description="Disordered" evidence="4">
    <location>
        <begin position="1429"/>
        <end position="1448"/>
    </location>
</feature>
<comment type="similarity">
    <text evidence="1">Belongs to the WD repeat RAPTOR family.</text>
</comment>
<feature type="region of interest" description="Disordered" evidence="4">
    <location>
        <begin position="1"/>
        <end position="34"/>
    </location>
</feature>
<dbReference type="GO" id="GO:0005737">
    <property type="term" value="C:cytoplasm"/>
    <property type="evidence" value="ECO:0007669"/>
    <property type="project" value="TreeGrafter"/>
</dbReference>
<dbReference type="InterPro" id="IPR016024">
    <property type="entry name" value="ARM-type_fold"/>
</dbReference>
<accession>A0A5J4YRC8</accession>
<keyword evidence="3" id="KW-0677">Repeat</keyword>
<dbReference type="PRINTS" id="PR01547">
    <property type="entry name" value="YEAST176DUF"/>
</dbReference>
<feature type="compositionally biased region" description="Basic and acidic residues" evidence="4">
    <location>
        <begin position="310"/>
        <end position="320"/>
    </location>
</feature>
<evidence type="ECO:0000256" key="4">
    <source>
        <dbReference type="SAM" id="MobiDB-lite"/>
    </source>
</evidence>
<dbReference type="EMBL" id="VRMN01000005">
    <property type="protein sequence ID" value="KAA8494031.1"/>
    <property type="molecule type" value="Genomic_DNA"/>
</dbReference>
<dbReference type="Gene3D" id="3.40.50.1460">
    <property type="match status" value="1"/>
</dbReference>
<dbReference type="GO" id="GO:0030674">
    <property type="term" value="F:protein-macromolecule adaptor activity"/>
    <property type="evidence" value="ECO:0007669"/>
    <property type="project" value="TreeGrafter"/>
</dbReference>
<sequence length="1678" mass="182593">MMELSPQEQHLQQQQQQQVRRRQAGGGGGDEAEYQEQEPLFVHATMHDDAPPALAQKRAEAPHVIGAGGGLIMQLQKQDPSNFRLVASSGGSAAFANEKREVQPWRVRDRMKTVSVALFLCLNIGVDPPDVVKPDPCARLECWINPYSLPPQKALDSIAKSLQLQYERWQPRARYKTATDPTVDEVKKLCMASRKTAKEERVLFHYNGHGVPRPTPNGEIWVFNKNYTQYIPLSVYDLQTWMDTPSIYVFDCSGAGLIVSAFKQFALQREAEQQAWSLAHQNSSSESGSHEQQQQLSQRGRASEAPRTGQHREQLRDQARNDSASSRAAAAAAAAAAGAAAPPVRHSSFRDCILLAACQGNEVLPTNPDLPADLFTSCLTTPIKTAVRWFAPRSLLQNVNVELLDRIPGRLNDRKTPLGELNWIFTAITDTIAWNVLPRPLFKRLFRQDLLVASLFRNFLLAERILWSANCTPISEPALPPTHNHHLWQAWDYTVEQCLAQLPALLAAEEQAISRMPRPNPGPQPAGVGVGSGAGSGVRVAAVGVATNGAAPRLSALTSAWQAPMAHAFATGSGVSTGTHGSMAESLEYQYTSNPFFEDQMTAFEVWLSMGPQERNPPEQLPIVLQVLLSQVHRLRALRLLSRFLQMGSWAIDLALSVGIFPYVLKLLQSPAAELRQELVFIWGKILALDRSCQVDLVKDNGHVYFIEFLGKGYSSSSSSAVHVAMAAFVLSTVASDAPEKCASDPQFVTGCLRRLSDPHPLVRRWCLFCLSQFIAYSSEYVDDVYRNPELLQTVFDLQRNDPFPEVRAAASILLGNAFIGTYRYLSLQAHQFAAALASSSQSRADDEFLQPEDGGYSVSKGIQDSGRDHDGQQQLLDFDNDSGLQNVLDSDGDEVADDLMRKLGALPDPRIQEFANLCLQMLDHFATTICDDEASPLCRREVALISSRIIESRAAEMAALLDARVVTASRGVREQYPDGIDMDTREAGLAASTGMMSGNASSDLGLDRLIMMRLWSIINVVSSDAHPVIAFVGYECVSLVESLLPKDSNARRLFLRSCNNASNAPPGLQPHGKVATGGRIGAQSAADRLKDEDSVHHGHDSLPRVLSFEAVGSLFQRLFNPNRPQNSIHGIGGDLGGSSAAGHMHGQGGGVKGPGARSFVDQWGFDVSTRAELQRALAQIPSLYEWSCREILSIEMDMDDRSSSTGGMGMYEASVFAQHHLAHGNHGSMSMTSPVWSSSTTLSVPESPPVEAVLSSTTTGSFGGMMPISGAAGLAVGSMGGGEHQHHIAKMDEVASFETMQGGIWSMAFAEHHPLLAMGTSTGTVMVFDIEKWSKKDILGVPRLKDSLRYGVTSLSVTGAPCEEPVYACSSADGQVALWRKDQVSERVFFLSAFHAASRTAELDLLNVQQSYNRLRPSASRLGLWARSNSTSSSQNPAIPTSSSPSVGTETGYGCAMHWSGMHEYMITGGCERSLVRLWDMHTETCAWKSAVLSEDAFVASVLGGDPRNEYMRDAYVVGGSDGSLVVLDSRTQGGDGRVTVAPRAHKVPVVALGVDDSRASRIGERQLLYSADFCGLVNVWDFRMMGRGVIRSINAHPGKLTSMVVRPVDHSPLITGSANRSIKFLSSTGDVRKEIKFHEGFLSTRIGPVTSLAYNPGKSMLAAGFGDSIVSFYGGT</sequence>
<feature type="compositionally biased region" description="Low complexity" evidence="4">
    <location>
        <begin position="279"/>
        <end position="300"/>
    </location>
</feature>
<evidence type="ECO:0000313" key="6">
    <source>
        <dbReference type="EMBL" id="KAA8494031.1"/>
    </source>
</evidence>
<evidence type="ECO:0000259" key="5">
    <source>
        <dbReference type="SMART" id="SM01302"/>
    </source>
</evidence>
<dbReference type="InterPro" id="IPR011989">
    <property type="entry name" value="ARM-like"/>
</dbReference>
<dbReference type="Pfam" id="PF14538">
    <property type="entry name" value="Raptor_N"/>
    <property type="match status" value="1"/>
</dbReference>
<feature type="domain" description="Raptor N-terminal CASPase-like" evidence="5">
    <location>
        <begin position="110"/>
        <end position="263"/>
    </location>
</feature>
<dbReference type="GO" id="GO:0010506">
    <property type="term" value="P:regulation of autophagy"/>
    <property type="evidence" value="ECO:0007669"/>
    <property type="project" value="TreeGrafter"/>
</dbReference>
<dbReference type="SUPFAM" id="SSF50978">
    <property type="entry name" value="WD40 repeat-like"/>
    <property type="match status" value="1"/>
</dbReference>
<dbReference type="Pfam" id="PF02985">
    <property type="entry name" value="HEAT"/>
    <property type="match status" value="1"/>
</dbReference>
<dbReference type="InterPro" id="IPR004083">
    <property type="entry name" value="Raptor"/>
</dbReference>
<dbReference type="SUPFAM" id="SSF48371">
    <property type="entry name" value="ARM repeat"/>
    <property type="match status" value="1"/>
</dbReference>
<dbReference type="SMART" id="SM01302">
    <property type="entry name" value="Raptor_N"/>
    <property type="match status" value="1"/>
</dbReference>
<evidence type="ECO:0000256" key="3">
    <source>
        <dbReference type="ARBA" id="ARBA00022737"/>
    </source>
</evidence>
<dbReference type="InterPro" id="IPR000357">
    <property type="entry name" value="HEAT"/>
</dbReference>
<dbReference type="GO" id="GO:0071230">
    <property type="term" value="P:cellular response to amino acid stimulus"/>
    <property type="evidence" value="ECO:0007669"/>
    <property type="project" value="TreeGrafter"/>
</dbReference>
<dbReference type="Gene3D" id="2.130.10.10">
    <property type="entry name" value="YVTN repeat-like/Quinoprotein amine dehydrogenase"/>
    <property type="match status" value="2"/>
</dbReference>
<dbReference type="InterPro" id="IPR001680">
    <property type="entry name" value="WD40_rpt"/>
</dbReference>
<dbReference type="InterPro" id="IPR015943">
    <property type="entry name" value="WD40/YVTN_repeat-like_dom_sf"/>
</dbReference>
<dbReference type="GO" id="GO:0031929">
    <property type="term" value="P:TOR signaling"/>
    <property type="evidence" value="ECO:0007669"/>
    <property type="project" value="InterPro"/>
</dbReference>
<dbReference type="InterPro" id="IPR036322">
    <property type="entry name" value="WD40_repeat_dom_sf"/>
</dbReference>
<dbReference type="Proteomes" id="UP000324585">
    <property type="component" value="Unassembled WGS sequence"/>
</dbReference>
<feature type="compositionally biased region" description="Low complexity" evidence="4">
    <location>
        <begin position="7"/>
        <end position="18"/>
    </location>
</feature>
<dbReference type="Gene3D" id="1.25.10.10">
    <property type="entry name" value="Leucine-rich Repeat Variant"/>
    <property type="match status" value="1"/>
</dbReference>
<feature type="region of interest" description="Disordered" evidence="4">
    <location>
        <begin position="277"/>
        <end position="327"/>
    </location>
</feature>
<protein>
    <submittedName>
        <fullName evidence="6">Regulatory-associated protein of mTOR</fullName>
    </submittedName>
</protein>
<keyword evidence="7" id="KW-1185">Reference proteome</keyword>
<dbReference type="PANTHER" id="PTHR12848">
    <property type="entry name" value="REGULATORY-ASSOCIATED PROTEIN OF MTOR"/>
    <property type="match status" value="1"/>
</dbReference>
<evidence type="ECO:0000256" key="2">
    <source>
        <dbReference type="ARBA" id="ARBA00022574"/>
    </source>
</evidence>
<dbReference type="InterPro" id="IPR029347">
    <property type="entry name" value="Raptor_N"/>
</dbReference>
<dbReference type="SMART" id="SM00320">
    <property type="entry name" value="WD40"/>
    <property type="match status" value="6"/>
</dbReference>
<organism evidence="6 7">
    <name type="scientific">Porphyridium purpureum</name>
    <name type="common">Red alga</name>
    <name type="synonym">Porphyridium cruentum</name>
    <dbReference type="NCBI Taxonomy" id="35688"/>
    <lineage>
        <taxon>Eukaryota</taxon>
        <taxon>Rhodophyta</taxon>
        <taxon>Bangiophyceae</taxon>
        <taxon>Porphyridiales</taxon>
        <taxon>Porphyridiaceae</taxon>
        <taxon>Porphyridium</taxon>
    </lineage>
</organism>
<evidence type="ECO:0000313" key="7">
    <source>
        <dbReference type="Proteomes" id="UP000324585"/>
    </source>
</evidence>
<comment type="caution">
    <text evidence="6">The sequence shown here is derived from an EMBL/GenBank/DDBJ whole genome shotgun (WGS) entry which is preliminary data.</text>
</comment>
<dbReference type="OrthoDB" id="10262360at2759"/>